<evidence type="ECO:0000313" key="3">
    <source>
        <dbReference type="Proteomes" id="UP001597472"/>
    </source>
</evidence>
<feature type="transmembrane region" description="Helical" evidence="1">
    <location>
        <begin position="118"/>
        <end position="137"/>
    </location>
</feature>
<evidence type="ECO:0000256" key="1">
    <source>
        <dbReference type="HAMAP-Rule" id="MF_02093"/>
    </source>
</evidence>
<comment type="similarity">
    <text evidence="1">Belongs to the Brp/Blh beta-carotene diooxygenase family.</text>
</comment>
<dbReference type="Proteomes" id="UP001597472">
    <property type="component" value="Unassembled WGS sequence"/>
</dbReference>
<keyword evidence="1" id="KW-0408">Iron</keyword>
<feature type="transmembrane region" description="Helical" evidence="1">
    <location>
        <begin position="149"/>
        <end position="174"/>
    </location>
</feature>
<proteinExistence type="inferred from homology"/>
<comment type="cofactor">
    <cofactor evidence="1">
        <name>Fe(2+)</name>
        <dbReference type="ChEBI" id="CHEBI:29033"/>
    </cofactor>
</comment>
<keyword evidence="3" id="KW-1185">Reference proteome</keyword>
<keyword evidence="1" id="KW-0472">Membrane</keyword>
<comment type="caution">
    <text evidence="2">The sequence shown here is derived from an EMBL/GenBank/DDBJ whole genome shotgun (WGS) entry which is preliminary data.</text>
</comment>
<keyword evidence="1" id="KW-1003">Cell membrane</keyword>
<dbReference type="NCBIfam" id="TIGR03753">
    <property type="entry name" value="blh_monoox"/>
    <property type="match status" value="1"/>
</dbReference>
<dbReference type="Pfam" id="PF15461">
    <property type="entry name" value="BCD"/>
    <property type="match status" value="1"/>
</dbReference>
<comment type="caution">
    <text evidence="1">Lacks conserved residue(s) required for the propagation of feature annotation.</text>
</comment>
<dbReference type="RefSeq" id="WP_376891622.1">
    <property type="nucleotide sequence ID" value="NZ_JBHULS010000001.1"/>
</dbReference>
<feature type="transmembrane region" description="Helical" evidence="1">
    <location>
        <begin position="189"/>
        <end position="214"/>
    </location>
</feature>
<name>A0ABW5KP03_9FLAO</name>
<reference evidence="3" key="1">
    <citation type="journal article" date="2019" name="Int. J. Syst. Evol. Microbiol.">
        <title>The Global Catalogue of Microorganisms (GCM) 10K type strain sequencing project: providing services to taxonomists for standard genome sequencing and annotation.</title>
        <authorList>
            <consortium name="The Broad Institute Genomics Platform"/>
            <consortium name="The Broad Institute Genome Sequencing Center for Infectious Disease"/>
            <person name="Wu L."/>
            <person name="Ma J."/>
        </authorList>
    </citation>
    <scope>NUCLEOTIDE SEQUENCE [LARGE SCALE GENOMIC DNA]</scope>
    <source>
        <strain evidence="3">KCTC 42587</strain>
    </source>
</reference>
<comment type="function">
    <text evidence="1">Catalyzes the cleavage of beta-carotene at its central double bond (15,15') to yield two molecules of all-trans-retinal.</text>
</comment>
<feature type="transmembrane region" description="Helical" evidence="1">
    <location>
        <begin position="244"/>
        <end position="263"/>
    </location>
</feature>
<gene>
    <name evidence="2" type="ORF">ACFSQP_02875</name>
</gene>
<dbReference type="InterPro" id="IPR022270">
    <property type="entry name" value="Blh_diox"/>
</dbReference>
<evidence type="ECO:0000313" key="2">
    <source>
        <dbReference type="EMBL" id="MFD2550751.1"/>
    </source>
</evidence>
<keyword evidence="1" id="KW-0223">Dioxygenase</keyword>
<feature type="transmembrane region" description="Helical" evidence="1">
    <location>
        <begin position="65"/>
        <end position="98"/>
    </location>
</feature>
<keyword evidence="1" id="KW-1133">Transmembrane helix</keyword>
<feature type="transmembrane region" description="Helical" evidence="1">
    <location>
        <begin position="269"/>
        <end position="287"/>
    </location>
</feature>
<dbReference type="EC" id="1.13.11.63" evidence="1"/>
<sequence>MNKIYNLLIVFSFIGLWLTSIIPDTYEVILGFILIFSFGMLHGSNDMLLIDVISNKKRTQSFLKVIAIYIATVLAAATLFIFIPALALVLFILFSAYHFGEQHWESKSLNVLKWHKQLFYFIYGLFVLFLLFVLNSLEVIQIIKSISNIVIGTNAILIAFCIIAAALLGISLYLTAHSVTFKLVVLKEFFYLVVFAIVFKVSTLIWGFALYFIIWHSFPSLYEQIHFIYGRFTKKTIIAYIKKALPYWLVSIVALFSLIYIFGDTTIPYGIIFAFIAAVTFPHALVIKKMFEKHKTPNS</sequence>
<dbReference type="EMBL" id="JBHULS010000001">
    <property type="protein sequence ID" value="MFD2550751.1"/>
    <property type="molecule type" value="Genomic_DNA"/>
</dbReference>
<dbReference type="HAMAP" id="MF_02093">
    <property type="entry name" value="Beta_carotene_diox"/>
    <property type="match status" value="1"/>
</dbReference>
<feature type="transmembrane region" description="Helical" evidence="1">
    <location>
        <begin position="28"/>
        <end position="53"/>
    </location>
</feature>
<comment type="catalytic activity">
    <reaction evidence="1">
        <text>all-trans-beta-carotene + O2 = 2 all-trans-retinal</text>
        <dbReference type="Rhea" id="RHEA:32887"/>
        <dbReference type="ChEBI" id="CHEBI:15379"/>
        <dbReference type="ChEBI" id="CHEBI:17579"/>
        <dbReference type="ChEBI" id="CHEBI:17898"/>
        <dbReference type="EC" id="1.13.11.63"/>
    </reaction>
</comment>
<organism evidence="2 3">
    <name type="scientific">Bizionia sediminis</name>
    <dbReference type="NCBI Taxonomy" id="1737064"/>
    <lineage>
        <taxon>Bacteria</taxon>
        <taxon>Pseudomonadati</taxon>
        <taxon>Bacteroidota</taxon>
        <taxon>Flavobacteriia</taxon>
        <taxon>Flavobacteriales</taxon>
        <taxon>Flavobacteriaceae</taxon>
        <taxon>Bizionia</taxon>
    </lineage>
</organism>
<keyword evidence="1" id="KW-0812">Transmembrane</keyword>
<comment type="subcellular location">
    <subcellularLocation>
        <location evidence="1">Cell membrane</location>
        <topology evidence="1">Multi-pass membrane protein</topology>
    </subcellularLocation>
</comment>
<protein>
    <recommendedName>
        <fullName evidence="1">Probable beta-carotene 15,15'-dioxygenase</fullName>
        <ecNumber evidence="1">1.13.11.63</ecNumber>
    </recommendedName>
</protein>
<feature type="transmembrane region" description="Helical" evidence="1">
    <location>
        <begin position="5"/>
        <end position="22"/>
    </location>
</feature>
<keyword evidence="1" id="KW-0479">Metal-binding</keyword>
<accession>A0ABW5KP03</accession>
<keyword evidence="1" id="KW-0560">Oxidoreductase</keyword>